<evidence type="ECO:0000313" key="2">
    <source>
        <dbReference type="EMBL" id="MBO1835366.1"/>
    </source>
</evidence>
<reference evidence="1" key="1">
    <citation type="submission" date="2021-01" db="EMBL/GenBank/DDBJ databases">
        <title>Outbreak of Burkholderia contaminns endophthalmitis traced to a clinical ventilation system.</title>
        <authorList>
            <person name="Lipuma J."/>
            <person name="Spilker T."/>
            <person name="Kratholm J."/>
        </authorList>
    </citation>
    <scope>NUCLEOTIDE SEQUENCE</scope>
    <source>
        <strain evidence="1">HI4954</strain>
    </source>
</reference>
<dbReference type="Proteomes" id="UP000611459">
    <property type="component" value="Unassembled WGS sequence"/>
</dbReference>
<name>A0AAP1YEC9_9BURK</name>
<evidence type="ECO:0000313" key="4">
    <source>
        <dbReference type="Proteomes" id="UP000664048"/>
    </source>
</evidence>
<dbReference type="Pfam" id="PF13561">
    <property type="entry name" value="adh_short_C2"/>
    <property type="match status" value="1"/>
</dbReference>
<dbReference type="EMBL" id="JAGEMX010000029">
    <property type="protein sequence ID" value="MBO1835366.1"/>
    <property type="molecule type" value="Genomic_DNA"/>
</dbReference>
<dbReference type="EMBL" id="JAENIB010000034">
    <property type="protein sequence ID" value="MBK1935608.1"/>
    <property type="molecule type" value="Genomic_DNA"/>
</dbReference>
<reference evidence="2 4" key="2">
    <citation type="submission" date="2021-03" db="EMBL/GenBank/DDBJ databases">
        <title>Clinical course, treatment and visual outcome of an outbreak of Burkholderia contaminans endophthalmitis following cataract surgery.</title>
        <authorList>
            <person name="Lind C."/>
            <person name="Olsen K."/>
            <person name="Angelsen N.K."/>
            <person name="Krefting E.A."/>
            <person name="Fossen K."/>
            <person name="Gravningen K."/>
            <person name="Depoorter E."/>
            <person name="Vandamme P."/>
            <person name="Bertelsen G."/>
        </authorList>
    </citation>
    <scope>NUCLEOTIDE SEQUENCE [LARGE SCALE GENOMIC DNA]</scope>
    <source>
        <strain evidence="2 4">51242556</strain>
    </source>
</reference>
<sequence>MDGRAGTVDEIAELFVFLASDKSGYTSETTVTVDCGTTSRGSVSQT</sequence>
<dbReference type="RefSeq" id="WP_113976530.1">
    <property type="nucleotide sequence ID" value="NZ_AP018359.1"/>
</dbReference>
<dbReference type="Gene3D" id="3.40.50.720">
    <property type="entry name" value="NAD(P)-binding Rossmann-like Domain"/>
    <property type="match status" value="1"/>
</dbReference>
<dbReference type="InterPro" id="IPR002347">
    <property type="entry name" value="SDR_fam"/>
</dbReference>
<organism evidence="1 3">
    <name type="scientific">Burkholderia contaminans</name>
    <dbReference type="NCBI Taxonomy" id="488447"/>
    <lineage>
        <taxon>Bacteria</taxon>
        <taxon>Pseudomonadati</taxon>
        <taxon>Pseudomonadota</taxon>
        <taxon>Betaproteobacteria</taxon>
        <taxon>Burkholderiales</taxon>
        <taxon>Burkholderiaceae</taxon>
        <taxon>Burkholderia</taxon>
        <taxon>Burkholderia cepacia complex</taxon>
    </lineage>
</organism>
<evidence type="ECO:0000313" key="1">
    <source>
        <dbReference type="EMBL" id="MBK1935608.1"/>
    </source>
</evidence>
<evidence type="ECO:0000313" key="3">
    <source>
        <dbReference type="Proteomes" id="UP000611459"/>
    </source>
</evidence>
<comment type="caution">
    <text evidence="1">The sequence shown here is derived from an EMBL/GenBank/DDBJ whole genome shotgun (WGS) entry which is preliminary data.</text>
</comment>
<accession>A0AAP1YEC9</accession>
<dbReference type="AlphaFoldDB" id="A0AAP1YEC9"/>
<dbReference type="SUPFAM" id="SSF51735">
    <property type="entry name" value="NAD(P)-binding Rossmann-fold domains"/>
    <property type="match status" value="1"/>
</dbReference>
<gene>
    <name evidence="2" type="ORF">J4M89_38885</name>
    <name evidence="1" type="ORF">JIN94_37575</name>
</gene>
<protein>
    <submittedName>
        <fullName evidence="1">SDR family oxidoreductase</fullName>
    </submittedName>
</protein>
<keyword evidence="4" id="KW-1185">Reference proteome</keyword>
<dbReference type="GeneID" id="93195687"/>
<dbReference type="Proteomes" id="UP000664048">
    <property type="component" value="Unassembled WGS sequence"/>
</dbReference>
<dbReference type="InterPro" id="IPR036291">
    <property type="entry name" value="NAD(P)-bd_dom_sf"/>
</dbReference>
<proteinExistence type="predicted"/>